<keyword evidence="1" id="KW-1133">Transmembrane helix</keyword>
<keyword evidence="1" id="KW-0812">Transmembrane</keyword>
<dbReference type="EMBL" id="UGPP01000001">
    <property type="protein sequence ID" value="STY72307.1"/>
    <property type="molecule type" value="Genomic_DNA"/>
</dbReference>
<evidence type="ECO:0000313" key="2">
    <source>
        <dbReference type="EMBL" id="STY72307.1"/>
    </source>
</evidence>
<gene>
    <name evidence="2" type="ORF">NCTC10571_02500</name>
</gene>
<feature type="transmembrane region" description="Helical" evidence="1">
    <location>
        <begin position="108"/>
        <end position="129"/>
    </location>
</feature>
<feature type="transmembrane region" description="Helical" evidence="1">
    <location>
        <begin position="149"/>
        <end position="170"/>
    </location>
</feature>
<dbReference type="Proteomes" id="UP000255234">
    <property type="component" value="Unassembled WGS sequence"/>
</dbReference>
<accession>A0A378NWH9</accession>
<reference evidence="2 3" key="1">
    <citation type="submission" date="2018-06" db="EMBL/GenBank/DDBJ databases">
        <authorList>
            <consortium name="Pathogen Informatics"/>
            <person name="Doyle S."/>
        </authorList>
    </citation>
    <scope>NUCLEOTIDE SEQUENCE [LARGE SCALE GENOMIC DNA]</scope>
    <source>
        <strain evidence="2 3">NCTC10571</strain>
    </source>
</reference>
<evidence type="ECO:0000256" key="1">
    <source>
        <dbReference type="SAM" id="Phobius"/>
    </source>
</evidence>
<evidence type="ECO:0008006" key="4">
    <source>
        <dbReference type="Google" id="ProtNLM"/>
    </source>
</evidence>
<organism evidence="2 3">
    <name type="scientific">Megamonas hypermegale</name>
    <dbReference type="NCBI Taxonomy" id="158847"/>
    <lineage>
        <taxon>Bacteria</taxon>
        <taxon>Bacillati</taxon>
        <taxon>Bacillota</taxon>
        <taxon>Negativicutes</taxon>
        <taxon>Selenomonadales</taxon>
        <taxon>Selenomonadaceae</taxon>
        <taxon>Megamonas</taxon>
    </lineage>
</organism>
<proteinExistence type="predicted"/>
<protein>
    <recommendedName>
        <fullName evidence="4">SMODS and SLOG-associating 2TM effector domain-containing protein</fullName>
    </recommendedName>
</protein>
<name>A0A378NWH9_9FIRM</name>
<keyword evidence="1" id="KW-0472">Membrane</keyword>
<evidence type="ECO:0000313" key="3">
    <source>
        <dbReference type="Proteomes" id="UP000255234"/>
    </source>
</evidence>
<dbReference type="AlphaFoldDB" id="A0A378NWH9"/>
<sequence>MLALINSFQTTEYISNIAKSAILPLFLISVLDFLNKIKEKANGILLAKINMAHADYREAKAIYDNIAPYEEYDKEGKVQGWRGEVERHSNTLMHNHLVDIQIEKYFKWFLPVYTICIFFLFLSVIFAQYPEWISFNQKINDDALTLWTFVLLLSDITYTDFLANKLIALVEYQKKERTQ</sequence>